<keyword evidence="1" id="KW-0175">Coiled coil</keyword>
<reference evidence="2 3" key="1">
    <citation type="submission" date="2010-10" db="EMBL/GenBank/DDBJ databases">
        <title>The Genome Sequence of Synechococcus phage S-SKS1.</title>
        <authorList>
            <consortium name="The Broad Institute Genome Sequencing Platform"/>
            <person name="Henn M.R."/>
            <person name="Clokie M."/>
            <person name="Levin J."/>
            <person name="Malboeuf C."/>
            <person name="Casali M."/>
            <person name="Russ C."/>
            <person name="Lennon N."/>
            <person name="Chapman S.B."/>
            <person name="Erlich R."/>
            <person name="Young S.K."/>
            <person name="Yandava C."/>
            <person name="Zeng Q."/>
            <person name="Alvarado L."/>
            <person name="Anderson S."/>
            <person name="Berlin A."/>
            <person name="Chen Z."/>
            <person name="Freedman E."/>
            <person name="Gellesch M."/>
            <person name="Goldberg J."/>
            <person name="Green L."/>
            <person name="Griggs A."/>
            <person name="Gujja S."/>
            <person name="Heilman E.R."/>
            <person name="Heiman D."/>
            <person name="Hollinger A."/>
            <person name="Howarth C."/>
            <person name="Larson L."/>
            <person name="Mehta T."/>
            <person name="Pearson M."/>
            <person name="Roberts A."/>
            <person name="Ryan E."/>
            <person name="Saif S."/>
            <person name="Shea T."/>
            <person name="Shenoy N."/>
            <person name="Sisk P."/>
            <person name="Stolte C."/>
            <person name="Sykes S."/>
            <person name="White J."/>
            <person name="Haas B."/>
            <person name="Nusbaum C."/>
            <person name="Birren B."/>
        </authorList>
    </citation>
    <scope>NUCLEOTIDE SEQUENCE [LARGE SCALE GENOMIC DNA]</scope>
</reference>
<accession>M4QQ34</accession>
<protein>
    <submittedName>
        <fullName evidence="2">Uncharacterized protein</fullName>
    </submittedName>
</protein>
<dbReference type="GeneID" id="15011190"/>
<feature type="coiled-coil region" evidence="1">
    <location>
        <begin position="3"/>
        <end position="30"/>
    </location>
</feature>
<organism evidence="2 3">
    <name type="scientific">Synechococcus phage S-SKS1</name>
    <dbReference type="NCBI Taxonomy" id="754042"/>
    <lineage>
        <taxon>Viruses</taxon>
        <taxon>Duplodnaviria</taxon>
        <taxon>Heunggongvirae</taxon>
        <taxon>Uroviricota</taxon>
        <taxon>Caudoviricetes</taxon>
        <taxon>Llyrvirus</taxon>
        <taxon>Llyrvirus SSKS1</taxon>
    </lineage>
</organism>
<sequence length="53" mass="6419">MEKERVNLIIRNLELLLDSLKAEVNSDRDDKVDYNPYSEYTEDYDEVYDEEND</sequence>
<dbReference type="EMBL" id="HQ633071">
    <property type="protein sequence ID" value="AGH31780.1"/>
    <property type="molecule type" value="Genomic_DNA"/>
</dbReference>
<evidence type="ECO:0000256" key="1">
    <source>
        <dbReference type="SAM" id="Coils"/>
    </source>
</evidence>
<dbReference type="RefSeq" id="YP_007674632.1">
    <property type="nucleotide sequence ID" value="NC_020851.1"/>
</dbReference>
<evidence type="ECO:0000313" key="2">
    <source>
        <dbReference type="EMBL" id="AGH31780.1"/>
    </source>
</evidence>
<name>M4QQ34_9CAUD</name>
<dbReference type="Proteomes" id="UP000201252">
    <property type="component" value="Segment"/>
</dbReference>
<keyword evidence="3" id="KW-1185">Reference proteome</keyword>
<gene>
    <name evidence="2" type="ORF">SWZG_00276</name>
</gene>
<proteinExistence type="predicted"/>
<dbReference type="KEGG" id="vg:15011190"/>
<evidence type="ECO:0000313" key="3">
    <source>
        <dbReference type="Proteomes" id="UP000201252"/>
    </source>
</evidence>